<feature type="domain" description="MHD" evidence="8">
    <location>
        <begin position="1528"/>
        <end position="1849"/>
    </location>
</feature>
<dbReference type="Pfam" id="PF00928">
    <property type="entry name" value="Adap_comp_sub"/>
    <property type="match status" value="1"/>
</dbReference>
<feature type="compositionally biased region" description="Polar residues" evidence="6">
    <location>
        <begin position="901"/>
        <end position="919"/>
    </location>
</feature>
<dbReference type="FunFam" id="2.60.40.1170:FF:000022">
    <property type="entry name" value="AP-1 complex subunit mu"/>
    <property type="match status" value="1"/>
</dbReference>
<feature type="domain" description="SHD" evidence="7">
    <location>
        <begin position="1358"/>
        <end position="1522"/>
    </location>
</feature>
<comment type="similarity">
    <text evidence="2">Belongs to the Stoned B family.</text>
</comment>
<feature type="compositionally biased region" description="Polar residues" evidence="6">
    <location>
        <begin position="347"/>
        <end position="357"/>
    </location>
</feature>
<dbReference type="PANTHER" id="PTHR31873">
    <property type="entry name" value="L-ASPARTATE DEHYDROGENASE-RELATED"/>
    <property type="match status" value="1"/>
</dbReference>
<feature type="compositionally biased region" description="Basic and acidic residues" evidence="6">
    <location>
        <begin position="1100"/>
        <end position="1143"/>
    </location>
</feature>
<evidence type="ECO:0000256" key="4">
    <source>
        <dbReference type="ARBA" id="ARBA00020169"/>
    </source>
</evidence>
<evidence type="ECO:0000256" key="5">
    <source>
        <dbReference type="ARBA" id="ARBA00022490"/>
    </source>
</evidence>
<feature type="compositionally biased region" description="Acidic residues" evidence="6">
    <location>
        <begin position="413"/>
        <end position="429"/>
    </location>
</feature>
<feature type="compositionally biased region" description="Basic and acidic residues" evidence="6">
    <location>
        <begin position="883"/>
        <end position="897"/>
    </location>
</feature>
<feature type="compositionally biased region" description="Basic and acidic residues" evidence="6">
    <location>
        <begin position="335"/>
        <end position="345"/>
    </location>
</feature>
<feature type="compositionally biased region" description="Basic and acidic residues" evidence="6">
    <location>
        <begin position="531"/>
        <end position="542"/>
    </location>
</feature>
<dbReference type="InterPro" id="IPR012320">
    <property type="entry name" value="SHD_dom"/>
</dbReference>
<feature type="region of interest" description="Disordered" evidence="6">
    <location>
        <begin position="1015"/>
        <end position="1039"/>
    </location>
</feature>
<organism evidence="9 10">
    <name type="scientific">Dimorphilus gyrociliatus</name>
    <dbReference type="NCBI Taxonomy" id="2664684"/>
    <lineage>
        <taxon>Eukaryota</taxon>
        <taxon>Metazoa</taxon>
        <taxon>Spiralia</taxon>
        <taxon>Lophotrochozoa</taxon>
        <taxon>Annelida</taxon>
        <taxon>Polychaeta</taxon>
        <taxon>Polychaeta incertae sedis</taxon>
        <taxon>Dinophilidae</taxon>
        <taxon>Dimorphilus</taxon>
    </lineage>
</organism>
<dbReference type="Gene3D" id="3.30.360.10">
    <property type="entry name" value="Dihydrodipicolinate Reductase, domain 2"/>
    <property type="match status" value="1"/>
</dbReference>
<comment type="subcellular location">
    <subcellularLocation>
        <location evidence="1">Cytoplasm</location>
    </subcellularLocation>
</comment>
<keyword evidence="5" id="KW-0963">Cytoplasm</keyword>
<dbReference type="Pfam" id="PF01958">
    <property type="entry name" value="Asp_DH_C"/>
    <property type="match status" value="1"/>
</dbReference>
<feature type="compositionally biased region" description="Basic and acidic residues" evidence="6">
    <location>
        <begin position="610"/>
        <end position="635"/>
    </location>
</feature>
<name>A0A7I8VT89_9ANNE</name>
<dbReference type="OrthoDB" id="10063141at2759"/>
<dbReference type="PROSITE" id="PS51072">
    <property type="entry name" value="MHD"/>
    <property type="match status" value="1"/>
</dbReference>
<keyword evidence="10" id="KW-1185">Reference proteome</keyword>
<dbReference type="Pfam" id="PF03447">
    <property type="entry name" value="NAD_binding_3"/>
    <property type="match status" value="1"/>
</dbReference>
<feature type="compositionally biased region" description="Acidic residues" evidence="6">
    <location>
        <begin position="376"/>
        <end position="385"/>
    </location>
</feature>
<feature type="compositionally biased region" description="Acidic residues" evidence="6">
    <location>
        <begin position="688"/>
        <end position="703"/>
    </location>
</feature>
<accession>A0A7I8VT89</accession>
<dbReference type="SUPFAM" id="SSF51735">
    <property type="entry name" value="NAD(P)-binding Rossmann-fold domains"/>
    <property type="match status" value="1"/>
</dbReference>
<feature type="region of interest" description="Disordered" evidence="6">
    <location>
        <begin position="508"/>
        <end position="755"/>
    </location>
</feature>
<dbReference type="InterPro" id="IPR028565">
    <property type="entry name" value="MHD"/>
</dbReference>
<feature type="compositionally biased region" description="Basic residues" evidence="6">
    <location>
        <begin position="593"/>
        <end position="604"/>
    </location>
</feature>
<comment type="caution">
    <text evidence="9">The sequence shown here is derived from an EMBL/GenBank/DDBJ whole genome shotgun (WGS) entry which is preliminary data.</text>
</comment>
<dbReference type="GO" id="GO:0050661">
    <property type="term" value="F:NADP binding"/>
    <property type="evidence" value="ECO:0007669"/>
    <property type="project" value="InterPro"/>
</dbReference>
<dbReference type="PANTHER" id="PTHR31873:SF6">
    <property type="entry name" value="ASPARTATE DEHYDROGENASE DOMAIN-CONTAINING PROTEIN"/>
    <property type="match status" value="1"/>
</dbReference>
<dbReference type="GO" id="GO:0033735">
    <property type="term" value="F:aspartate dehydrogenase [NAD(P)+] activity"/>
    <property type="evidence" value="ECO:0007669"/>
    <property type="project" value="InterPro"/>
</dbReference>
<dbReference type="Gene3D" id="2.60.40.1170">
    <property type="entry name" value="Mu homology domain, subdomain B"/>
    <property type="match status" value="1"/>
</dbReference>
<feature type="compositionally biased region" description="Polar residues" evidence="6">
    <location>
        <begin position="723"/>
        <end position="740"/>
    </location>
</feature>
<evidence type="ECO:0000259" key="7">
    <source>
        <dbReference type="PROSITE" id="PS51070"/>
    </source>
</evidence>
<protein>
    <recommendedName>
        <fullName evidence="4">Aspartate dehydrogenase domain-containing protein</fullName>
    </recommendedName>
</protein>
<feature type="compositionally biased region" description="Basic and acidic residues" evidence="6">
    <location>
        <begin position="776"/>
        <end position="785"/>
    </location>
</feature>
<feature type="region of interest" description="Disordered" evidence="6">
    <location>
        <begin position="323"/>
        <end position="429"/>
    </location>
</feature>
<evidence type="ECO:0000313" key="9">
    <source>
        <dbReference type="EMBL" id="CAD5118754.1"/>
    </source>
</evidence>
<feature type="compositionally biased region" description="Pro residues" evidence="6">
    <location>
        <begin position="543"/>
        <end position="573"/>
    </location>
</feature>
<feature type="region of interest" description="Disordered" evidence="6">
    <location>
        <begin position="1274"/>
        <end position="1307"/>
    </location>
</feature>
<feature type="region of interest" description="Disordered" evidence="6">
    <location>
        <begin position="1099"/>
        <end position="1143"/>
    </location>
</feature>
<feature type="region of interest" description="Disordered" evidence="6">
    <location>
        <begin position="1868"/>
        <end position="1916"/>
    </location>
</feature>
<evidence type="ECO:0000259" key="8">
    <source>
        <dbReference type="PROSITE" id="PS51072"/>
    </source>
</evidence>
<evidence type="ECO:0000256" key="3">
    <source>
        <dbReference type="ARBA" id="ARBA00008331"/>
    </source>
</evidence>
<feature type="compositionally biased region" description="Polar residues" evidence="6">
    <location>
        <begin position="863"/>
        <end position="880"/>
    </location>
</feature>
<dbReference type="PROSITE" id="PS51070">
    <property type="entry name" value="SHD"/>
    <property type="match status" value="1"/>
</dbReference>
<evidence type="ECO:0000313" key="10">
    <source>
        <dbReference type="Proteomes" id="UP000549394"/>
    </source>
</evidence>
<dbReference type="GO" id="GO:0006897">
    <property type="term" value="P:endocytosis"/>
    <property type="evidence" value="ECO:0007669"/>
    <property type="project" value="InterPro"/>
</dbReference>
<feature type="region of interest" description="Disordered" evidence="6">
    <location>
        <begin position="767"/>
        <end position="933"/>
    </location>
</feature>
<proteinExistence type="inferred from homology"/>
<dbReference type="Proteomes" id="UP000549394">
    <property type="component" value="Unassembled WGS sequence"/>
</dbReference>
<dbReference type="EMBL" id="CAJFCJ010000009">
    <property type="protein sequence ID" value="CAD5118754.1"/>
    <property type="molecule type" value="Genomic_DNA"/>
</dbReference>
<evidence type="ECO:0000256" key="6">
    <source>
        <dbReference type="SAM" id="MobiDB-lite"/>
    </source>
</evidence>
<feature type="compositionally biased region" description="Acidic residues" evidence="6">
    <location>
        <begin position="1296"/>
        <end position="1306"/>
    </location>
</feature>
<dbReference type="SUPFAM" id="SSF49447">
    <property type="entry name" value="Second domain of Mu2 adaptin subunit (ap50) of ap2 adaptor"/>
    <property type="match status" value="1"/>
</dbReference>
<sequence length="1916" mass="215556">MKVGIVGFGRLGKYLYSEILRIEEPNNIQVSFIWNRSKDVFNESGLPGSLILNNLEDFTEREASLIIEVCHPQIVKEYGEKFLKHCDFMVGSPTALADEKVERQMKSAAIEHDTRLFIATGAFWGASDIRKMDDSNNLESFQITMTKHPDSFKVHGSVLENLQKAKEDNESKHVLYSGPVRDLCKLAPNNVNTMAVACFSAPSLGFDKIIGKLVSDKNTNSHTVRIEAYGKIGEDGNRLSVITERVNPARSGAVTGNETFKSFMYSLKVGNELFDMDSDEIPMVEDDDVVEASGENIPEIRVRKGSENRSLAELQDTSLAPLASFETLTDVESEIDPRSPDRESLEENGTSTPTANSTPDTPTPHEDEPVVNYEQFEQEDAEDKEGESFPPPPPPEMILTSPDGTSTPAEPEQAGEEEREYEDIPELPEEEYAQEIAADNEADYANGAQSDSVADNIDYSQENYVEETEEFRLPENFVPSDPLAAWEEAEQVAKGTYYQPSAPAPVTATVAAPVPDPAPAPGPETSIVQEAEYKPERPEKPPKPQPPTKPPARPAAPPSRPAAPPAKPPPPSVSAPKKPEIPPHRPSQPPVEKKKRGISPKRFVRSLVETPEKREKREKKKLEKKEKKEKAKEALSKFLGLNKGAQPLRSEEVTESLEQSNESWKQFDEMQERISAVVDKAKLSQPSVDEEEESLEREPEEEFEQKAAPPPPRPAPPRPPFNSPQTQHITPAASAENQTCDVDDSLVNPVKPVLPDEPVLDLDLKVCDSSPEDSEDFKAMEPVADKEEDDDFDIRDESAVVEDVKPADDKGFDAFGSEESPQNSEFVAQFDDFNQESTQKANPTGLPIEPQFNLSMQVAAPVGSTQQTFSPTNSTPNEGGTTKPEEYSSPKDERAKEIVSPTISTPKDFTSKECSSVASTPKEPMAADISPKKPEAPSVLFDLSLQPLEPTLATFEPLEQVADAIDKLSKKVVENQKDPYLADFDPTFSGNTNMQQVSSKPDDIFEKINKIAQRRRSESTESIDSAVLPVRTGSTKRDPFSTIDVFSKEKRKKSLSEMQFEKRQSLSECSSPISWEKPVVPIPAYVDPKLQDPFEFAPEVESKPELDQEVRAEVTPKTKHPETVEKAKSEEPQPQIKEIKERKTDFDFQSAKLDFDDDVFKDAAVPVEDAGDPWGDADEVAEGEGAFEDEAFECFTEEAKPSKAQSKVPFDPFRTISEDGDDPVSFSSVAIKATYETKKKEEREIEAEDDGEDEEKNLKVNISAKIEVKEDKGAKVVPLLPPPPKVVKEPTPPTSSDEEEPEEDYQTETNLSMAAPVIAVSSPDGTTAENNLVELQKVFEPEVLEPLPPFYEPFKGTGWKMMIRMPLKKKLTGNRYWKNCFVRLQRVKDVPTICIYDNETASKPFHELGLQPSYQLCNLGLQAFDEFGKCHTIKIQYIFYRERVGMHADRIAPTIGDIVRVKDLKGLKDIVHRPKKTMLLDHHPQSSELVKLGSLDYEGMKTFIREVEDTMMSLKPVKPSAQAQPYTKDEITIDVVDEYYCELDQEHRILYHKARIRVFCLAFLSGNPSCELGMNDITRQGKEVVGRHDIIPIKTEEWITIEQTELHQLIDAEGYKRDTVFRFKPMDAIRFELFRFRTRPRVNKELPLQIRMFVDIKEKCVEWRCEIMVSQFWTMSRKASQTPCKDICIRIPIPESWVYIFRVEKRKWNLHQSMGSVHSTKRRAGKIKGLERLTQLANSVLPPSLIEVTCGQAKYENLFKALVWRVDQLPRFNEGAYKQHELRCRIDLQSHDVIPESYDEYCWVEYNQPKSCVSRAQVRSISVENPDNTDRWVHHTANYEYKVQMCMTKSANATGMVQKLGLIDQQLATGTGTDDDTQDEDDKESEKDSEVVEEESKESKEIEEQQGGQVANLLDI</sequence>
<dbReference type="SUPFAM" id="SSF55347">
    <property type="entry name" value="Glyceraldehyde-3-phosphate dehydrogenase-like, C-terminal domain"/>
    <property type="match status" value="1"/>
</dbReference>
<feature type="compositionally biased region" description="Pro residues" evidence="6">
    <location>
        <begin position="1279"/>
        <end position="1293"/>
    </location>
</feature>
<reference evidence="9 10" key="1">
    <citation type="submission" date="2020-08" db="EMBL/GenBank/DDBJ databases">
        <authorList>
            <person name="Hejnol A."/>
        </authorList>
    </citation>
    <scope>NUCLEOTIDE SEQUENCE [LARGE SCALE GENOMIC DNA]</scope>
</reference>
<gene>
    <name evidence="9" type="ORF">DGYR_LOCUS7081</name>
</gene>
<dbReference type="Gene3D" id="3.40.50.720">
    <property type="entry name" value="NAD(P)-binding Rossmann-like Domain"/>
    <property type="match status" value="1"/>
</dbReference>
<feature type="compositionally biased region" description="Acidic residues" evidence="6">
    <location>
        <begin position="1873"/>
        <end position="1883"/>
    </location>
</feature>
<dbReference type="InterPro" id="IPR036291">
    <property type="entry name" value="NAD(P)-bd_dom_sf"/>
</dbReference>
<feature type="region of interest" description="Disordered" evidence="6">
    <location>
        <begin position="1198"/>
        <end position="1224"/>
    </location>
</feature>
<dbReference type="InterPro" id="IPR002811">
    <property type="entry name" value="Asp_DH"/>
</dbReference>
<dbReference type="InterPro" id="IPR005106">
    <property type="entry name" value="Asp/hSer_DH_NAD-bd"/>
</dbReference>
<dbReference type="InterPro" id="IPR036168">
    <property type="entry name" value="AP2_Mu_C_sf"/>
</dbReference>
<comment type="similarity">
    <text evidence="3">Belongs to the L-aspartate dehydrogenase family.</text>
</comment>
<feature type="compositionally biased region" description="Pro residues" evidence="6">
    <location>
        <begin position="708"/>
        <end position="722"/>
    </location>
</feature>
<evidence type="ECO:0000256" key="1">
    <source>
        <dbReference type="ARBA" id="ARBA00004496"/>
    </source>
</evidence>
<dbReference type="GO" id="GO:0009435">
    <property type="term" value="P:NAD+ biosynthetic process"/>
    <property type="evidence" value="ECO:0007669"/>
    <property type="project" value="InterPro"/>
</dbReference>
<evidence type="ECO:0000256" key="2">
    <source>
        <dbReference type="ARBA" id="ARBA00005579"/>
    </source>
</evidence>
<feature type="compositionally biased region" description="Basic and acidic residues" evidence="6">
    <location>
        <begin position="795"/>
        <end position="812"/>
    </location>
</feature>
<dbReference type="GO" id="GO:0005737">
    <property type="term" value="C:cytoplasm"/>
    <property type="evidence" value="ECO:0007669"/>
    <property type="project" value="UniProtKB-SubCell"/>
</dbReference>